<keyword evidence="1" id="KW-0150">Chloroplast</keyword>
<dbReference type="AlphaFoldDB" id="A0AA51NDS5"/>
<gene>
    <name evidence="1" type="primary">orf12</name>
</gene>
<keyword evidence="1" id="KW-0934">Plastid</keyword>
<proteinExistence type="predicted"/>
<evidence type="ECO:0000313" key="1">
    <source>
        <dbReference type="EMBL" id="WMP11686.1"/>
    </source>
</evidence>
<protein>
    <submittedName>
        <fullName evidence="1">Uncharacterized protein</fullName>
    </submittedName>
</protein>
<organism evidence="1">
    <name type="scientific">Laurencia sp. A25</name>
    <dbReference type="NCBI Taxonomy" id="3073061"/>
    <lineage>
        <taxon>Eukaryota</taxon>
        <taxon>Rhodophyta</taxon>
        <taxon>Florideophyceae</taxon>
        <taxon>Rhodymeniophycidae</taxon>
        <taxon>Ceramiales</taxon>
        <taxon>Rhodomelaceae</taxon>
        <taxon>Laurencieae</taxon>
        <taxon>Laurencia</taxon>
    </lineage>
</organism>
<dbReference type="EMBL" id="OQ908865">
    <property type="protein sequence ID" value="WMP11686.1"/>
    <property type="molecule type" value="Genomic_DNA"/>
</dbReference>
<reference evidence="1" key="1">
    <citation type="journal article" date="2023" name="J. Phycol.">
        <title>Gene-rich plastid genomes of two parasitic red algal species, Laurencia australis and L. verruciformis (Rhodomelaceae, Ceramiales), and a taxonomic revision of Janczewskia.</title>
        <authorList>
            <person name="Preuss M."/>
            <person name="Diaz-Tapia P."/>
            <person name="Verbruggen H."/>
            <person name="Zuccarello G.C."/>
        </authorList>
    </citation>
    <scope>NUCLEOTIDE SEQUENCE</scope>
    <source>
        <strain evidence="1">B1H</strain>
    </source>
</reference>
<geneLocation type="chloroplast" evidence="1"/>
<sequence>MLTVDFLTENFAGKWFTQISTYLLKRKKHKLNLKELYILVNNTKNNSFIENNSDKHVSINVCKQELSKQLRIHKVNYLNTKMEINFKQIENNLFKVNYTIIKSKYIYEEYIYLIHNNLMFSIGILKNKYNYNYYGVTITSYIKLKN</sequence>
<name>A0AA51NDS5_9FLOR</name>
<accession>A0AA51NDS5</accession>